<name>A0ABV8D8E4_9BURK</name>
<protein>
    <submittedName>
        <fullName evidence="2">BLUF domain-containing protein</fullName>
    </submittedName>
</protein>
<dbReference type="Gene3D" id="3.30.70.100">
    <property type="match status" value="1"/>
</dbReference>
<reference evidence="3" key="1">
    <citation type="journal article" date="2019" name="Int. J. Syst. Evol. Microbiol.">
        <title>The Global Catalogue of Microorganisms (GCM) 10K type strain sequencing project: providing services to taxonomists for standard genome sequencing and annotation.</title>
        <authorList>
            <consortium name="The Broad Institute Genomics Platform"/>
            <consortium name="The Broad Institute Genome Sequencing Center for Infectious Disease"/>
            <person name="Wu L."/>
            <person name="Ma J."/>
        </authorList>
    </citation>
    <scope>NUCLEOTIDE SEQUENCE [LARGE SCALE GENOMIC DNA]</scope>
    <source>
        <strain evidence="3">CCUG 2113</strain>
    </source>
</reference>
<evidence type="ECO:0000313" key="2">
    <source>
        <dbReference type="EMBL" id="MFC3934508.1"/>
    </source>
</evidence>
<dbReference type="Pfam" id="PF04940">
    <property type="entry name" value="BLUF"/>
    <property type="match status" value="1"/>
</dbReference>
<proteinExistence type="predicted"/>
<evidence type="ECO:0000313" key="3">
    <source>
        <dbReference type="Proteomes" id="UP001595693"/>
    </source>
</evidence>
<dbReference type="InterPro" id="IPR036046">
    <property type="entry name" value="Acylphosphatase-like_dom_sf"/>
</dbReference>
<evidence type="ECO:0000259" key="1">
    <source>
        <dbReference type="PROSITE" id="PS50925"/>
    </source>
</evidence>
<dbReference type="SUPFAM" id="SSF54975">
    <property type="entry name" value="Acylphosphatase/BLUF domain-like"/>
    <property type="match status" value="1"/>
</dbReference>
<dbReference type="RefSeq" id="WP_055398776.1">
    <property type="nucleotide sequence ID" value="NZ_CP192460.1"/>
</dbReference>
<comment type="caution">
    <text evidence="2">The sequence shown here is derived from an EMBL/GenBank/DDBJ whole genome shotgun (WGS) entry which is preliminary data.</text>
</comment>
<dbReference type="InterPro" id="IPR007024">
    <property type="entry name" value="BLUF_domain"/>
</dbReference>
<feature type="domain" description="BLUF" evidence="1">
    <location>
        <begin position="2"/>
        <end position="93"/>
    </location>
</feature>
<accession>A0ABV8D8E4</accession>
<dbReference type="EMBL" id="JBHSAJ010000018">
    <property type="protein sequence ID" value="MFC3934508.1"/>
    <property type="molecule type" value="Genomic_DNA"/>
</dbReference>
<dbReference type="SMART" id="SM01034">
    <property type="entry name" value="BLUF"/>
    <property type="match status" value="1"/>
</dbReference>
<sequence length="139" mass="15597">MLIQLIYASRSSRVLGPADVKDILGASQRNNTRAGITGALCLNNGIFLQLLEGDRAAVNALYHRLLKDGRHRDTAVLDMSEIPCRRFTGWSMGLIASLESNRQLFLKYSGTADFDPYSMSAVTLRSFFDEILQNVRWLE</sequence>
<gene>
    <name evidence="2" type="ORF">ACFOW3_07710</name>
</gene>
<dbReference type="PROSITE" id="PS50925">
    <property type="entry name" value="BLUF"/>
    <property type="match status" value="1"/>
</dbReference>
<organism evidence="2 3">
    <name type="scientific">Acidovorax facilis</name>
    <dbReference type="NCBI Taxonomy" id="12917"/>
    <lineage>
        <taxon>Bacteria</taxon>
        <taxon>Pseudomonadati</taxon>
        <taxon>Pseudomonadota</taxon>
        <taxon>Betaproteobacteria</taxon>
        <taxon>Burkholderiales</taxon>
        <taxon>Comamonadaceae</taxon>
        <taxon>Acidovorax</taxon>
    </lineage>
</organism>
<keyword evidence="3" id="KW-1185">Reference proteome</keyword>
<dbReference type="Proteomes" id="UP001595693">
    <property type="component" value="Unassembled WGS sequence"/>
</dbReference>